<comment type="caution">
    <text evidence="3">The sequence shown here is derived from an EMBL/GenBank/DDBJ whole genome shotgun (WGS) entry which is preliminary data.</text>
</comment>
<accession>A0A3E3JZL0</accession>
<proteinExistence type="predicted"/>
<sequence>MGTTGQILYIKGDKNKEVTKSDVLLGDILSMECSDQTIVNRLKPVRLLKANGQGQKRYVVSILEVIAKIHEVCPNLTVENLGETDLIVTIEEQKKQKKVVQAVKSFFVLLVTFIGAGFSIMSFNNDVNVPKLFDQIYYLVTGTTSDGFTILELTYSLGMSVGILLFFNHFGKKRFTPDPTPMEVEMRTYEEDIEMTLIDEYSRKGKEKDVG</sequence>
<dbReference type="EMBL" id="QVLX01000009">
    <property type="protein sequence ID" value="RGE85165.1"/>
    <property type="molecule type" value="Genomic_DNA"/>
</dbReference>
<dbReference type="OrthoDB" id="9782754at2"/>
<dbReference type="AlphaFoldDB" id="A0A3E3JZL0"/>
<keyword evidence="1" id="KW-0812">Transmembrane</keyword>
<feature type="transmembrane region" description="Helical" evidence="1">
    <location>
        <begin position="147"/>
        <end position="167"/>
    </location>
</feature>
<feature type="transmembrane region" description="Helical" evidence="1">
    <location>
        <begin position="102"/>
        <end position="123"/>
    </location>
</feature>
<evidence type="ECO:0000313" key="3">
    <source>
        <dbReference type="EMBL" id="RGE85165.1"/>
    </source>
</evidence>
<keyword evidence="4" id="KW-1185">Reference proteome</keyword>
<evidence type="ECO:0000259" key="2">
    <source>
        <dbReference type="Pfam" id="PF12164"/>
    </source>
</evidence>
<keyword evidence="1" id="KW-1133">Transmembrane helix</keyword>
<dbReference type="Gene3D" id="2.60.480.10">
    <property type="entry name" value="eubacterium ventriosum atcc domain"/>
    <property type="match status" value="1"/>
</dbReference>
<protein>
    <submittedName>
        <fullName evidence="3">Stage V sporulation protein AA</fullName>
    </submittedName>
</protein>
<evidence type="ECO:0000256" key="1">
    <source>
        <dbReference type="SAM" id="Phobius"/>
    </source>
</evidence>
<dbReference type="Pfam" id="PF12164">
    <property type="entry name" value="SporV_AA"/>
    <property type="match status" value="1"/>
</dbReference>
<dbReference type="InterPro" id="IPR021997">
    <property type="entry name" value="SporV_AA"/>
</dbReference>
<dbReference type="Proteomes" id="UP000261080">
    <property type="component" value="Unassembled WGS sequence"/>
</dbReference>
<name>A0A3E3JZL0_9FIRM</name>
<organism evidence="3 4">
    <name type="scientific">Sellimonas intestinalis</name>
    <dbReference type="NCBI Taxonomy" id="1653434"/>
    <lineage>
        <taxon>Bacteria</taxon>
        <taxon>Bacillati</taxon>
        <taxon>Bacillota</taxon>
        <taxon>Clostridia</taxon>
        <taxon>Lachnospirales</taxon>
        <taxon>Lachnospiraceae</taxon>
        <taxon>Sellimonas</taxon>
    </lineage>
</organism>
<feature type="domain" description="Stage V sporulation protein AA" evidence="2">
    <location>
        <begin position="6"/>
        <end position="93"/>
    </location>
</feature>
<evidence type="ECO:0000313" key="4">
    <source>
        <dbReference type="Proteomes" id="UP000261080"/>
    </source>
</evidence>
<reference evidence="3 4" key="1">
    <citation type="submission" date="2018-08" db="EMBL/GenBank/DDBJ databases">
        <title>A genome reference for cultivated species of the human gut microbiota.</title>
        <authorList>
            <person name="Zou Y."/>
            <person name="Xue W."/>
            <person name="Luo G."/>
        </authorList>
    </citation>
    <scope>NUCLEOTIDE SEQUENCE [LARGE SCALE GENOMIC DNA]</scope>
    <source>
        <strain evidence="3 4">AF37-2AT</strain>
    </source>
</reference>
<dbReference type="RefSeq" id="WP_117493786.1">
    <property type="nucleotide sequence ID" value="NZ_DBFOWT010000008.1"/>
</dbReference>
<gene>
    <name evidence="3" type="ORF">DW016_13580</name>
</gene>
<dbReference type="InterPro" id="IPR038548">
    <property type="entry name" value="SporV_AA_N_sf"/>
</dbReference>
<keyword evidence="1" id="KW-0472">Membrane</keyword>